<feature type="compositionally biased region" description="Polar residues" evidence="4">
    <location>
        <begin position="711"/>
        <end position="725"/>
    </location>
</feature>
<feature type="compositionally biased region" description="Polar residues" evidence="4">
    <location>
        <begin position="832"/>
        <end position="845"/>
    </location>
</feature>
<feature type="compositionally biased region" description="Polar residues" evidence="4">
    <location>
        <begin position="477"/>
        <end position="495"/>
    </location>
</feature>
<feature type="region of interest" description="Disordered" evidence="4">
    <location>
        <begin position="140"/>
        <end position="559"/>
    </location>
</feature>
<dbReference type="GO" id="GO:0046976">
    <property type="term" value="F:histone H3K27 methyltransferase activity"/>
    <property type="evidence" value="ECO:0007669"/>
    <property type="project" value="TreeGrafter"/>
</dbReference>
<evidence type="ECO:0000259" key="5">
    <source>
        <dbReference type="PROSITE" id="PS50280"/>
    </source>
</evidence>
<comment type="caution">
    <text evidence="6">The sequence shown here is derived from an EMBL/GenBank/DDBJ whole genome shotgun (WGS) entry which is preliminary data.</text>
</comment>
<dbReference type="OrthoDB" id="308383at2759"/>
<evidence type="ECO:0000256" key="2">
    <source>
        <dbReference type="ARBA" id="ARBA00023125"/>
    </source>
</evidence>
<accession>A0A9N8DDE5</accession>
<dbReference type="SUPFAM" id="SSF82199">
    <property type="entry name" value="SET domain"/>
    <property type="match status" value="1"/>
</dbReference>
<feature type="compositionally biased region" description="Acidic residues" evidence="4">
    <location>
        <begin position="348"/>
        <end position="357"/>
    </location>
</feature>
<feature type="compositionally biased region" description="Polar residues" evidence="4">
    <location>
        <begin position="385"/>
        <end position="397"/>
    </location>
</feature>
<feature type="region of interest" description="Disordered" evidence="4">
    <location>
        <begin position="831"/>
        <end position="850"/>
    </location>
</feature>
<dbReference type="Gene3D" id="1.10.10.10">
    <property type="entry name" value="Winged helix-like DNA-binding domain superfamily/Winged helix DNA-binding domain"/>
    <property type="match status" value="1"/>
</dbReference>
<dbReference type="EMBL" id="CAICTM010000071">
    <property type="protein sequence ID" value="CAB9499941.1"/>
    <property type="molecule type" value="Genomic_DNA"/>
</dbReference>
<feature type="compositionally biased region" description="Polar residues" evidence="4">
    <location>
        <begin position="428"/>
        <end position="446"/>
    </location>
</feature>
<dbReference type="InterPro" id="IPR046341">
    <property type="entry name" value="SET_dom_sf"/>
</dbReference>
<feature type="compositionally biased region" description="Basic and acidic residues" evidence="4">
    <location>
        <begin position="496"/>
        <end position="508"/>
    </location>
</feature>
<evidence type="ECO:0000313" key="6">
    <source>
        <dbReference type="EMBL" id="CAB9499941.1"/>
    </source>
</evidence>
<feature type="compositionally biased region" description="Polar residues" evidence="4">
    <location>
        <begin position="262"/>
        <end position="277"/>
    </location>
</feature>
<dbReference type="PANTHER" id="PTHR45747:SF4">
    <property type="entry name" value="HISTONE-LYSINE N-METHYLTRANSFERASE E(Z)"/>
    <property type="match status" value="1"/>
</dbReference>
<feature type="compositionally biased region" description="Basic and acidic residues" evidence="4">
    <location>
        <begin position="358"/>
        <end position="370"/>
    </location>
</feature>
<feature type="compositionally biased region" description="Basic and acidic residues" evidence="4">
    <location>
        <begin position="140"/>
        <end position="150"/>
    </location>
</feature>
<dbReference type="Pfam" id="PF00447">
    <property type="entry name" value="HSF_DNA-bind"/>
    <property type="match status" value="1"/>
</dbReference>
<feature type="compositionally biased region" description="Basic and acidic residues" evidence="4">
    <location>
        <begin position="688"/>
        <end position="710"/>
    </location>
</feature>
<protein>
    <submittedName>
        <fullName evidence="6">36 and H4 lysine-20 specific</fullName>
    </submittedName>
</protein>
<feature type="compositionally biased region" description="Polar residues" evidence="4">
    <location>
        <begin position="232"/>
        <end position="251"/>
    </location>
</feature>
<dbReference type="InterPro" id="IPR001214">
    <property type="entry name" value="SET_dom"/>
</dbReference>
<dbReference type="InterPro" id="IPR045318">
    <property type="entry name" value="EZH1/2-like"/>
</dbReference>
<dbReference type="Gene3D" id="2.170.270.10">
    <property type="entry name" value="SET domain"/>
    <property type="match status" value="1"/>
</dbReference>
<dbReference type="InterPro" id="IPR000232">
    <property type="entry name" value="HSF_DNA-bd"/>
</dbReference>
<dbReference type="PANTHER" id="PTHR45747">
    <property type="entry name" value="HISTONE-LYSINE N-METHYLTRANSFERASE E(Z)"/>
    <property type="match status" value="1"/>
</dbReference>
<feature type="compositionally biased region" description="Low complexity" evidence="4">
    <location>
        <begin position="621"/>
        <end position="642"/>
    </location>
</feature>
<dbReference type="GO" id="GO:0031507">
    <property type="term" value="P:heterochromatin formation"/>
    <property type="evidence" value="ECO:0007669"/>
    <property type="project" value="TreeGrafter"/>
</dbReference>
<feature type="region of interest" description="Disordered" evidence="4">
    <location>
        <begin position="571"/>
        <end position="764"/>
    </location>
</feature>
<proteinExistence type="predicted"/>
<dbReference type="SMART" id="SM00317">
    <property type="entry name" value="SET"/>
    <property type="match status" value="1"/>
</dbReference>
<sequence>MSTIEILESDDDSDIEVVKVEAGQGGSLDERCFAEKVYDMIVEVEAEEKGRKSKLIQWEDRGQAFAFQRYHARLPEVLWAHLEIALKKEMAVRKFLDKLELHGFRREKPENGKPGIYLKYSHELFQRGMSKDQFKQIERTCGHDGSEETVSRPTQSAQSCKASPSGSTDSNRKHAHSGGSPRYRNSQKTESPHSHGKNTEVGPGDRESLRSPGRRKTLNRSSEERTNPYRANRTNINTGSGDRASQPSGKTDPNERGMGSLRDQQPQRNTARGSRSVSPAKRGRSSSEGTGKRAVSLGVSSRDRNRKGEGARAKDSTTNRSQVTVARKDSARKQLELFGKSEDSAISIDDDTDDEDNRNDTSKQDGRKDDQVDESDDEPVVLAVSSPNDTRLPSSSPAYAAARTVPVAKASNTAMNAGSRKRGRGLPATSSFRASGSTAPKRSGNASRKGGTKSDDDTSSASSPSRYGIKDGRHTKASTPEEPSQSPASMGQASISHERQAAERKRQVESSPMYSSESEDSMSGYLIGKSVINTVSSESDDSKPAAQMNHEGALGKVLTQVSTKTRGKLVVELDSDESSTTDVSHDSDLEGTEARGPCLGAKSGSIAPRTSLLQDSGRTLSGRVSVESSSEVAESGDGSGSVALTERRPSKVVTQTRNEGIKSSHGVRHVDTKGGAVVVNAPSQTKPASRETLPEAKTSQEKEGNVERSKASLSSLNDENPSAGFSFTEDGVPDTRPRKVQRTGSFTSKEKRSTTDDDSPPPVDLKLFFSPRLAESIEDKKKLSRRVRDQWRLAAFENSQKRNSLMQKLLLERDATLRKASTKRASRGGLSFFSNATVPPSSDASTKNRSEEQLFVTQGDYGDRETVGLECNFLEGAEEPQPKHTTPMTLTSLYAVDDDTDLRFVPHCREGVEGILEGLFNIDERTKRFTRGMPLCREEELTKDLDLALVRLRYEYCPKDSDGRYNPKQIEALRHFLCCAFKSIREIHEDFFNERFNALVEKSNDKTELPSESPPDLEGAASEWSDYLKNADTYRVFFCNRCFIYGCNLHPDLLNSDARSELGMTSLELQYERAMQREEDGYWKDVEFDIRLPQGSRAVLPSQDKNRSGSTVTLNASQEALCKRMFVIFQGDASKIAKALQLPAESISNFISSKKMTLPRRTGALFKKKAVGKKPMLYHSMNHYNQRWLGRIHNKNGNDSDDIWCMPCTHDGPCRDNSCSCQSQSCPCFAAGRECDPDLCKKCGACTDPPNADATTQPCRNDHVSMRRHQHLLVGISTIPGAGWGLFTKNFLKKGAFVHEYLGELISQEEGDRRGHLYDKNGHNYLFNLTEDKLIDAAHKGNKLRFGNSKDPPNLEAKKLVVNGNLKIAFFAREDIPAQGELFVHYGETFTQDFMKGGKRRASYG</sequence>
<feature type="compositionally biased region" description="Polar residues" evidence="4">
    <location>
        <begin position="151"/>
        <end position="169"/>
    </location>
</feature>
<dbReference type="GO" id="GO:0003700">
    <property type="term" value="F:DNA-binding transcription factor activity"/>
    <property type="evidence" value="ECO:0007669"/>
    <property type="project" value="InterPro"/>
</dbReference>
<feature type="compositionally biased region" description="Basic and acidic residues" evidence="4">
    <location>
        <begin position="301"/>
        <end position="317"/>
    </location>
</feature>
<dbReference type="GO" id="GO:0035098">
    <property type="term" value="C:ESC/E(Z) complex"/>
    <property type="evidence" value="ECO:0007669"/>
    <property type="project" value="TreeGrafter"/>
</dbReference>
<keyword evidence="7" id="KW-1185">Reference proteome</keyword>
<gene>
    <name evidence="6" type="ORF">SEMRO_72_G039840.1</name>
</gene>
<evidence type="ECO:0000256" key="3">
    <source>
        <dbReference type="ARBA" id="ARBA00023163"/>
    </source>
</evidence>
<dbReference type="GO" id="GO:0003682">
    <property type="term" value="F:chromatin binding"/>
    <property type="evidence" value="ECO:0007669"/>
    <property type="project" value="TreeGrafter"/>
</dbReference>
<evidence type="ECO:0000313" key="7">
    <source>
        <dbReference type="Proteomes" id="UP001153069"/>
    </source>
</evidence>
<feature type="domain" description="SET" evidence="5">
    <location>
        <begin position="1272"/>
        <end position="1387"/>
    </location>
</feature>
<keyword evidence="1" id="KW-0805">Transcription regulation</keyword>
<dbReference type="Pfam" id="PF00856">
    <property type="entry name" value="SET"/>
    <property type="match status" value="1"/>
</dbReference>
<keyword evidence="3" id="KW-0804">Transcription</keyword>
<dbReference type="Proteomes" id="UP001153069">
    <property type="component" value="Unassembled WGS sequence"/>
</dbReference>
<keyword evidence="2" id="KW-0238">DNA-binding</keyword>
<dbReference type="GO" id="GO:0043565">
    <property type="term" value="F:sequence-specific DNA binding"/>
    <property type="evidence" value="ECO:0007669"/>
    <property type="project" value="InterPro"/>
</dbReference>
<name>A0A9N8DDE5_9STRA</name>
<reference evidence="6" key="1">
    <citation type="submission" date="2020-06" db="EMBL/GenBank/DDBJ databases">
        <authorList>
            <consortium name="Plant Systems Biology data submission"/>
        </authorList>
    </citation>
    <scope>NUCLEOTIDE SEQUENCE</scope>
    <source>
        <strain evidence="6">D6</strain>
    </source>
</reference>
<evidence type="ECO:0000256" key="1">
    <source>
        <dbReference type="ARBA" id="ARBA00023015"/>
    </source>
</evidence>
<feature type="compositionally biased region" description="Basic and acidic residues" evidence="4">
    <location>
        <begin position="326"/>
        <end position="343"/>
    </location>
</feature>
<dbReference type="InterPro" id="IPR036388">
    <property type="entry name" value="WH-like_DNA-bd_sf"/>
</dbReference>
<evidence type="ECO:0000256" key="4">
    <source>
        <dbReference type="SAM" id="MobiDB-lite"/>
    </source>
</evidence>
<dbReference type="PROSITE" id="PS50280">
    <property type="entry name" value="SET"/>
    <property type="match status" value="1"/>
</dbReference>
<organism evidence="6 7">
    <name type="scientific">Seminavis robusta</name>
    <dbReference type="NCBI Taxonomy" id="568900"/>
    <lineage>
        <taxon>Eukaryota</taxon>
        <taxon>Sar</taxon>
        <taxon>Stramenopiles</taxon>
        <taxon>Ochrophyta</taxon>
        <taxon>Bacillariophyta</taxon>
        <taxon>Bacillariophyceae</taxon>
        <taxon>Bacillariophycidae</taxon>
        <taxon>Naviculales</taxon>
        <taxon>Naviculaceae</taxon>
        <taxon>Seminavis</taxon>
    </lineage>
</organism>